<reference evidence="1" key="1">
    <citation type="journal article" date="2020" name="Stud. Mycol.">
        <title>101 Dothideomycetes genomes: a test case for predicting lifestyles and emergence of pathogens.</title>
        <authorList>
            <person name="Haridas S."/>
            <person name="Albert R."/>
            <person name="Binder M."/>
            <person name="Bloem J."/>
            <person name="Labutti K."/>
            <person name="Salamov A."/>
            <person name="Andreopoulos B."/>
            <person name="Baker S."/>
            <person name="Barry K."/>
            <person name="Bills G."/>
            <person name="Bluhm B."/>
            <person name="Cannon C."/>
            <person name="Castanera R."/>
            <person name="Culley D."/>
            <person name="Daum C."/>
            <person name="Ezra D."/>
            <person name="Gonzalez J."/>
            <person name="Henrissat B."/>
            <person name="Kuo A."/>
            <person name="Liang C."/>
            <person name="Lipzen A."/>
            <person name="Lutzoni F."/>
            <person name="Magnuson J."/>
            <person name="Mondo S."/>
            <person name="Nolan M."/>
            <person name="Ohm R."/>
            <person name="Pangilinan J."/>
            <person name="Park H.-J."/>
            <person name="Ramirez L."/>
            <person name="Alfaro M."/>
            <person name="Sun H."/>
            <person name="Tritt A."/>
            <person name="Yoshinaga Y."/>
            <person name="Zwiers L.-H."/>
            <person name="Turgeon B."/>
            <person name="Goodwin S."/>
            <person name="Spatafora J."/>
            <person name="Crous P."/>
            <person name="Grigoriev I."/>
        </authorList>
    </citation>
    <scope>NUCLEOTIDE SEQUENCE</scope>
    <source>
        <strain evidence="1">CBS 175.79</strain>
    </source>
</reference>
<evidence type="ECO:0000313" key="1">
    <source>
        <dbReference type="EMBL" id="KAF2011885.1"/>
    </source>
</evidence>
<proteinExistence type="predicted"/>
<dbReference type="Proteomes" id="UP000799778">
    <property type="component" value="Unassembled WGS sequence"/>
</dbReference>
<gene>
    <name evidence="1" type="ORF">BU24DRAFT_465473</name>
</gene>
<dbReference type="EMBL" id="ML978073">
    <property type="protein sequence ID" value="KAF2011885.1"/>
    <property type="molecule type" value="Genomic_DNA"/>
</dbReference>
<name>A0A6A5XF68_9PLEO</name>
<protein>
    <recommendedName>
        <fullName evidence="3">Alpha/beta-hydrolase</fullName>
    </recommendedName>
</protein>
<keyword evidence="2" id="KW-1185">Reference proteome</keyword>
<evidence type="ECO:0000313" key="2">
    <source>
        <dbReference type="Proteomes" id="UP000799778"/>
    </source>
</evidence>
<organism evidence="1 2">
    <name type="scientific">Aaosphaeria arxii CBS 175.79</name>
    <dbReference type="NCBI Taxonomy" id="1450172"/>
    <lineage>
        <taxon>Eukaryota</taxon>
        <taxon>Fungi</taxon>
        <taxon>Dikarya</taxon>
        <taxon>Ascomycota</taxon>
        <taxon>Pezizomycotina</taxon>
        <taxon>Dothideomycetes</taxon>
        <taxon>Pleosporomycetidae</taxon>
        <taxon>Pleosporales</taxon>
        <taxon>Pleosporales incertae sedis</taxon>
        <taxon>Aaosphaeria</taxon>
    </lineage>
</organism>
<dbReference type="GeneID" id="54289675"/>
<sequence>MAQPPGTFWAKGNEGHGKGPPVLYLHSAGEHAYAVSKWRPALFTAIQQFDMIVTPSRVSTLHHSMPSFPFTPSRFDEARPDLNCDVEWGSQWSRLLHA</sequence>
<dbReference type="RefSeq" id="XP_033380224.1">
    <property type="nucleotide sequence ID" value="XM_033532278.1"/>
</dbReference>
<accession>A0A6A5XF68</accession>
<dbReference type="AlphaFoldDB" id="A0A6A5XF68"/>
<evidence type="ECO:0008006" key="3">
    <source>
        <dbReference type="Google" id="ProtNLM"/>
    </source>
</evidence>